<sequence length="118" mass="13560">MISFENLAIDESLVLWKGRLSLKKLIKTKRHSFGIKIFELCNVETDFILDIIIYTGSTTEYKKIDPSLGIFGAVVNTLIKPYLNRGHKLFIDNWYLSPSLANYLHKKNTNVTGIVRKN</sequence>
<reference evidence="2" key="2">
    <citation type="submission" date="2022-06" db="UniProtKB">
        <authorList>
            <consortium name="EnsemblMetazoa"/>
        </authorList>
    </citation>
    <scope>IDENTIFICATION</scope>
</reference>
<dbReference type="GeneID" id="100575095"/>
<dbReference type="PANTHER" id="PTHR46599">
    <property type="entry name" value="PIGGYBAC TRANSPOSABLE ELEMENT-DERIVED PROTEIN 4"/>
    <property type="match status" value="1"/>
</dbReference>
<dbReference type="Proteomes" id="UP000007819">
    <property type="component" value="Unassembled WGS sequence"/>
</dbReference>
<evidence type="ECO:0000259" key="1">
    <source>
        <dbReference type="Pfam" id="PF13843"/>
    </source>
</evidence>
<dbReference type="PANTHER" id="PTHR46599:SF3">
    <property type="entry name" value="PIGGYBAC TRANSPOSABLE ELEMENT-DERIVED PROTEIN 4"/>
    <property type="match status" value="1"/>
</dbReference>
<dbReference type="AlphaFoldDB" id="A0A8R2B914"/>
<feature type="domain" description="PiggyBac transposable element-derived protein" evidence="1">
    <location>
        <begin position="5"/>
        <end position="118"/>
    </location>
</feature>
<dbReference type="EnsemblMetazoa" id="XM_008189312.1">
    <property type="protein sequence ID" value="XP_008187534.1"/>
    <property type="gene ID" value="LOC100575095"/>
</dbReference>
<accession>A0A8R2B914</accession>
<dbReference type="KEGG" id="api:100575095"/>
<dbReference type="OMA" id="ISPYLNC"/>
<dbReference type="InterPro" id="IPR029526">
    <property type="entry name" value="PGBD"/>
</dbReference>
<evidence type="ECO:0000313" key="2">
    <source>
        <dbReference type="EnsemblMetazoa" id="XP_008187534.1"/>
    </source>
</evidence>
<dbReference type="Pfam" id="PF13843">
    <property type="entry name" value="DDE_Tnp_1_7"/>
    <property type="match status" value="1"/>
</dbReference>
<dbReference type="RefSeq" id="XP_008187534.1">
    <property type="nucleotide sequence ID" value="XM_008189312.1"/>
</dbReference>
<keyword evidence="3" id="KW-1185">Reference proteome</keyword>
<protein>
    <recommendedName>
        <fullName evidence="1">PiggyBac transposable element-derived protein domain-containing protein</fullName>
    </recommendedName>
</protein>
<name>A0A8R2B914_ACYPI</name>
<organism evidence="2 3">
    <name type="scientific">Acyrthosiphon pisum</name>
    <name type="common">Pea aphid</name>
    <dbReference type="NCBI Taxonomy" id="7029"/>
    <lineage>
        <taxon>Eukaryota</taxon>
        <taxon>Metazoa</taxon>
        <taxon>Ecdysozoa</taxon>
        <taxon>Arthropoda</taxon>
        <taxon>Hexapoda</taxon>
        <taxon>Insecta</taxon>
        <taxon>Pterygota</taxon>
        <taxon>Neoptera</taxon>
        <taxon>Paraneoptera</taxon>
        <taxon>Hemiptera</taxon>
        <taxon>Sternorrhyncha</taxon>
        <taxon>Aphidomorpha</taxon>
        <taxon>Aphidoidea</taxon>
        <taxon>Aphididae</taxon>
        <taxon>Macrosiphini</taxon>
        <taxon>Acyrthosiphon</taxon>
    </lineage>
</organism>
<evidence type="ECO:0000313" key="3">
    <source>
        <dbReference type="Proteomes" id="UP000007819"/>
    </source>
</evidence>
<dbReference type="OrthoDB" id="6618927at2759"/>
<reference evidence="3" key="1">
    <citation type="submission" date="2010-06" db="EMBL/GenBank/DDBJ databases">
        <authorList>
            <person name="Jiang H."/>
            <person name="Abraham K."/>
            <person name="Ali S."/>
            <person name="Alsbrooks S.L."/>
            <person name="Anim B.N."/>
            <person name="Anosike U.S."/>
            <person name="Attaway T."/>
            <person name="Bandaranaike D.P."/>
            <person name="Battles P.K."/>
            <person name="Bell S.N."/>
            <person name="Bell A.V."/>
            <person name="Beltran B."/>
            <person name="Bickham C."/>
            <person name="Bustamante Y."/>
            <person name="Caleb T."/>
            <person name="Canada A."/>
            <person name="Cardenas V."/>
            <person name="Carter K."/>
            <person name="Chacko J."/>
            <person name="Chandrabose M.N."/>
            <person name="Chavez D."/>
            <person name="Chavez A."/>
            <person name="Chen L."/>
            <person name="Chu H.-S."/>
            <person name="Claassen K.J."/>
            <person name="Cockrell R."/>
            <person name="Collins M."/>
            <person name="Cooper J.A."/>
            <person name="Cree A."/>
            <person name="Curry S.M."/>
            <person name="Da Y."/>
            <person name="Dao M.D."/>
            <person name="Das B."/>
            <person name="Davila M.-L."/>
            <person name="Davy-Carroll L."/>
            <person name="Denson S."/>
            <person name="Dinh H."/>
            <person name="Ebong V.E."/>
            <person name="Edwards J.R."/>
            <person name="Egan A."/>
            <person name="El-Daye J."/>
            <person name="Escobedo L."/>
            <person name="Fernandez S."/>
            <person name="Fernando P.R."/>
            <person name="Flagg N."/>
            <person name="Forbes L.D."/>
            <person name="Fowler R.G."/>
            <person name="Fu Q."/>
            <person name="Gabisi R.A."/>
            <person name="Ganer J."/>
            <person name="Garbino Pronczuk A."/>
            <person name="Garcia R.M."/>
            <person name="Garner T."/>
            <person name="Garrett T.E."/>
            <person name="Gonzalez D.A."/>
            <person name="Hamid H."/>
            <person name="Hawkins E.S."/>
            <person name="Hirani K."/>
            <person name="Hogues M.E."/>
            <person name="Hollins B."/>
            <person name="Hsiao C.-H."/>
            <person name="Jabil R."/>
            <person name="James M.L."/>
            <person name="Jhangiani S.N."/>
            <person name="Johnson B."/>
            <person name="Johnson Q."/>
            <person name="Joshi V."/>
            <person name="Kalu J.B."/>
            <person name="Kam C."/>
            <person name="Kashfia A."/>
            <person name="Keebler J."/>
            <person name="Kisamo H."/>
            <person name="Kovar C.L."/>
            <person name="Lago L.A."/>
            <person name="Lai C.-Y."/>
            <person name="Laidlaw J."/>
            <person name="Lara F."/>
            <person name="Le T.-K."/>
            <person name="Lee S.L."/>
            <person name="Legall F.H."/>
            <person name="Lemon S.J."/>
            <person name="Lewis L.R."/>
            <person name="Li B."/>
            <person name="Liu Y."/>
            <person name="Liu Y.-S."/>
            <person name="Lopez J."/>
            <person name="Lozado R.J."/>
            <person name="Lu J."/>
            <person name="Madu R.C."/>
            <person name="Maheshwari M."/>
            <person name="Maheshwari R."/>
            <person name="Malloy K."/>
            <person name="Martinez E."/>
            <person name="Mathew T."/>
            <person name="Mercado I.C."/>
            <person name="Mercado C."/>
            <person name="Meyer B."/>
            <person name="Montgomery K."/>
            <person name="Morgan M.B."/>
            <person name="Munidasa M."/>
            <person name="Nazareth L.V."/>
            <person name="Nelson J."/>
            <person name="Ng B.M."/>
            <person name="Nguyen N.B."/>
            <person name="Nguyen P.Q."/>
            <person name="Nguyen T."/>
            <person name="Obregon M."/>
            <person name="Okwuonu G.O."/>
            <person name="Onwere C.G."/>
            <person name="Orozco G."/>
            <person name="Parra A."/>
            <person name="Patel S."/>
            <person name="Patil S."/>
            <person name="Perez A."/>
            <person name="Perez Y."/>
            <person name="Pham C."/>
            <person name="Primus E.L."/>
            <person name="Pu L.-L."/>
            <person name="Puazo M."/>
            <person name="Qin X."/>
            <person name="Quiroz J.B."/>
            <person name="Reese J."/>
            <person name="Richards S."/>
            <person name="Rives C.M."/>
            <person name="Robberts R."/>
            <person name="Ruiz S.J."/>
            <person name="Ruiz M.J."/>
            <person name="Santibanez J."/>
            <person name="Schneider B.W."/>
            <person name="Sisson I."/>
            <person name="Smith M."/>
            <person name="Sodergren E."/>
            <person name="Song X.-Z."/>
            <person name="Song B.B."/>
            <person name="Summersgill H."/>
            <person name="Thelus R."/>
            <person name="Thornton R.D."/>
            <person name="Trejos Z.Y."/>
            <person name="Usmani K."/>
            <person name="Vattathil S."/>
            <person name="Villasana D."/>
            <person name="Walker D.L."/>
            <person name="Wang S."/>
            <person name="Wang K."/>
            <person name="White C.S."/>
            <person name="Williams A.C."/>
            <person name="Williamson J."/>
            <person name="Wilson K."/>
            <person name="Woghiren I.O."/>
            <person name="Woodworth J.R."/>
            <person name="Worley K.C."/>
            <person name="Wright R.A."/>
            <person name="Wu W."/>
            <person name="Young L."/>
            <person name="Zhang L."/>
            <person name="Zhang J."/>
            <person name="Zhu Y."/>
            <person name="Muzny D.M."/>
            <person name="Weinstock G."/>
            <person name="Gibbs R.A."/>
        </authorList>
    </citation>
    <scope>NUCLEOTIDE SEQUENCE [LARGE SCALE GENOMIC DNA]</scope>
    <source>
        <strain evidence="3">LSR1</strain>
    </source>
</reference>
<proteinExistence type="predicted"/>